<feature type="active site" evidence="1">
    <location>
        <position position="1338"/>
    </location>
</feature>
<dbReference type="CDD" id="cd01823">
    <property type="entry name" value="SEST_like"/>
    <property type="match status" value="1"/>
</dbReference>
<dbReference type="InterPro" id="IPR013830">
    <property type="entry name" value="SGNH_hydro"/>
</dbReference>
<name>A0A3A9WVN1_9ACTN</name>
<protein>
    <submittedName>
        <fullName evidence="7">NocE</fullName>
    </submittedName>
</protein>
<accession>A0A3A9WVN1</accession>
<organism evidence="7 10">
    <name type="scientific">Streptomyces radicis</name>
    <dbReference type="NCBI Taxonomy" id="1750517"/>
    <lineage>
        <taxon>Bacteria</taxon>
        <taxon>Bacillati</taxon>
        <taxon>Actinomycetota</taxon>
        <taxon>Actinomycetes</taxon>
        <taxon>Kitasatosporales</taxon>
        <taxon>Streptomycetaceae</taxon>
        <taxon>Streptomyces</taxon>
    </lineage>
</organism>
<dbReference type="InterPro" id="IPR033803">
    <property type="entry name" value="CBD-like_Golvesin-Xly"/>
</dbReference>
<feature type="compositionally biased region" description="Basic and acidic residues" evidence="3">
    <location>
        <begin position="63"/>
        <end position="72"/>
    </location>
</feature>
<gene>
    <name evidence="8" type="ORF">D7318_11745</name>
    <name evidence="7" type="ORF">D7319_10565</name>
</gene>
<feature type="region of interest" description="Disordered" evidence="3">
    <location>
        <begin position="27"/>
        <end position="72"/>
    </location>
</feature>
<keyword evidence="2" id="KW-1015">Disulfide bond</keyword>
<sequence>MRRLFRRRAAVATAALSALVMMAPTGPAHAQADTTTAPAAAAQQDPGGSGPEEAPAPDAVPPSERDRLLGGGWRESEDRLWTTSGDGTGFHVLVAEESRGYAWRTAASLSEPGFETDTWIGNACVTASGQRAVVVYAPRTFTNEPELMTRGAFTAVVDLTSGEVTKLPLLSSLAHFSPGCGAGETAVVSQFSDDASERNATRLVLIDAADGTPGEPLTLAGQVTSAVPHGDDVVAASGANLVRIDAEGERTRLARTRGVPFQIAADADGGFVFLDRTGPDGEGVERAAVARVGPDLVDRPNADAPPEELATGELTAFDLARAADGTVVVTGTAATEGALPDTVSNPGTLPKDARVSTRGEAAVHTSWADGRDAHITPEESVSARPVRAEITALDTRRSTVLQAAPAAEPIDVDRLGQGTTPSPALAPGAAPEGTGAAAASPSDPVDDERYCSVPRGDVNKQAFQPTPRQVEWAVDQAVVDGLDRHVSRGADWKGTGMAAYQPQSLFPLSVLHGDPTGAYEPDSEDEWHIPAQIMLGITAQESNMWQATRYAVPGLTANPLIGNYYGIEYAPDGEQTDPWAVNWADADCGYGITQVTDGMRMAGREKPGETALTPRQQEAVALDYTANIAAGADILADKWNQTMSAGLVVNDGDPRWIENWFFALWAYNSGFYPESSAGEHGGHWGVGWTNNPANPLWKANRTPFLEDAQGRDDYAHAAHPQDWPYPEKVIGWAARPLSAMTAPGEFAAGYRASWWNSTQYRTAAKPPIALFCDDSNDCDPGLIGDDDDNEPGLGACGEFTPGFELHCWWNQAAEWKDCGAAATCGYAVHRFNETFPEQPDQNSSYPPRCSDGLPSGTLVVDDVPDGVYPAGSAGHSCGPIESAGRFSFEFTEWNATYPGKIDLHQIGAAYGNHFWFTHTREEDERLHMKGTWTLDRPIDGWARVLVHIPDHGAHTRQATYEVHGTDSTSPERVVPQRTRENRWVSLGAFRFTGTPAVSLGNYTQDGNGSEDVAWDAVAFQPLPDQPRHQIVAMGDSYSSGEGASDGDEHYYPETNYRNESDSSTRNACHRSTETWSRQAQAPGFAQSVGELDDSLHPDMDYHLTACSGARTYNMHRYVQDNGGELPQLDQGYLDQHTSLVTVSIGGNDARFSHVVQECLLEIGVSGCAGEAFESSDPLIDEEWGDGRDGPYQGLPMDEALPALLHDVVRVDVLATLDRIHEQAPNAKIVLMGYPELFSSSGSCLRTFFGWIGLRAESAHWLNDLAGVLADEMNGAVADARARGVDAYFSDPREDFQGMSVCGDPEQVHGIVTDTTASDDPVVDWPLIGERGLSAQSFHPKRGGATLYADSLERTMSGMGL</sequence>
<evidence type="ECO:0000256" key="2">
    <source>
        <dbReference type="PIRSR" id="PIRSR637460-2"/>
    </source>
</evidence>
<evidence type="ECO:0000259" key="5">
    <source>
        <dbReference type="Pfam" id="PF13472"/>
    </source>
</evidence>
<dbReference type="EMBL" id="RBDX01000006">
    <property type="protein sequence ID" value="RKN10187.1"/>
    <property type="molecule type" value="Genomic_DNA"/>
</dbReference>
<evidence type="ECO:0000313" key="8">
    <source>
        <dbReference type="EMBL" id="RKN24529.1"/>
    </source>
</evidence>
<dbReference type="EMBL" id="RBDY01000006">
    <property type="protein sequence ID" value="RKN24529.1"/>
    <property type="molecule type" value="Genomic_DNA"/>
</dbReference>
<feature type="compositionally biased region" description="Basic and acidic residues" evidence="3">
    <location>
        <begin position="1046"/>
        <end position="1062"/>
    </location>
</feature>
<feature type="chain" id="PRO_5039347264" evidence="4">
    <location>
        <begin position="31"/>
        <end position="1360"/>
    </location>
</feature>
<feature type="region of interest" description="Disordered" evidence="3">
    <location>
        <begin position="402"/>
        <end position="447"/>
    </location>
</feature>
<feature type="region of interest" description="Disordered" evidence="3">
    <location>
        <begin position="338"/>
        <end position="357"/>
    </location>
</feature>
<dbReference type="PANTHER" id="PTHR37981:SF1">
    <property type="entry name" value="SGNH HYDROLASE-TYPE ESTERASE DOMAIN-CONTAINING PROTEIN"/>
    <property type="match status" value="1"/>
</dbReference>
<dbReference type="InterPro" id="IPR023346">
    <property type="entry name" value="Lysozyme-like_dom_sf"/>
</dbReference>
<evidence type="ECO:0000256" key="1">
    <source>
        <dbReference type="PIRSR" id="PIRSR637460-1"/>
    </source>
</evidence>
<feature type="compositionally biased region" description="Low complexity" evidence="3">
    <location>
        <begin position="418"/>
        <end position="439"/>
    </location>
</feature>
<dbReference type="InterPro" id="IPR037460">
    <property type="entry name" value="SEST-like"/>
</dbReference>
<dbReference type="GO" id="GO:0006629">
    <property type="term" value="P:lipid metabolic process"/>
    <property type="evidence" value="ECO:0007669"/>
    <property type="project" value="TreeGrafter"/>
</dbReference>
<dbReference type="InterPro" id="IPR036514">
    <property type="entry name" value="SGNH_hydro_sf"/>
</dbReference>
<evidence type="ECO:0000313" key="7">
    <source>
        <dbReference type="EMBL" id="RKN10187.1"/>
    </source>
</evidence>
<keyword evidence="4" id="KW-0732">Signal</keyword>
<dbReference type="Proteomes" id="UP000275024">
    <property type="component" value="Unassembled WGS sequence"/>
</dbReference>
<dbReference type="Pfam" id="PF13472">
    <property type="entry name" value="Lipase_GDSL_2"/>
    <property type="match status" value="1"/>
</dbReference>
<dbReference type="PROSITE" id="PS51318">
    <property type="entry name" value="TAT"/>
    <property type="match status" value="1"/>
</dbReference>
<dbReference type="Proteomes" id="UP000268652">
    <property type="component" value="Unassembled WGS sequence"/>
</dbReference>
<dbReference type="PANTHER" id="PTHR37981">
    <property type="entry name" value="LIPASE 2"/>
    <property type="match status" value="1"/>
</dbReference>
<dbReference type="RefSeq" id="WP_120696864.1">
    <property type="nucleotide sequence ID" value="NZ_RBDX01000006.1"/>
</dbReference>
<feature type="signal peptide" evidence="4">
    <location>
        <begin position="1"/>
        <end position="30"/>
    </location>
</feature>
<feature type="disulfide bond" evidence="2">
    <location>
        <begin position="1068"/>
        <end position="1106"/>
    </location>
</feature>
<dbReference type="Pfam" id="PF25275">
    <property type="entry name" value="Golvesin_C"/>
    <property type="match status" value="1"/>
</dbReference>
<reference evidence="9 10" key="1">
    <citation type="submission" date="2018-09" db="EMBL/GenBank/DDBJ databases">
        <title>Streptomyces sp. nov. DS1-2, an endophytic actinomycete isolated from roots of Dendrobium scabrilingue.</title>
        <authorList>
            <person name="Kuncharoen N."/>
            <person name="Kudo T."/>
            <person name="Ohkuma M."/>
            <person name="Yuki M."/>
            <person name="Tanasupawat S."/>
        </authorList>
    </citation>
    <scope>NUCLEOTIDE SEQUENCE [LARGE SCALE GENOMIC DNA]</scope>
    <source>
        <strain evidence="7 10">AZ1-7</strain>
        <strain evidence="8 9">DS1-2</strain>
    </source>
</reference>
<evidence type="ECO:0000313" key="9">
    <source>
        <dbReference type="Proteomes" id="UP000268652"/>
    </source>
</evidence>
<dbReference type="Gene3D" id="1.10.530.10">
    <property type="match status" value="1"/>
</dbReference>
<feature type="compositionally biased region" description="Low complexity" evidence="3">
    <location>
        <begin position="27"/>
        <end position="57"/>
    </location>
</feature>
<feature type="domain" description="SGNH hydrolase-type esterase" evidence="5">
    <location>
        <begin position="1032"/>
        <end position="1296"/>
    </location>
</feature>
<dbReference type="SUPFAM" id="SSF52266">
    <property type="entry name" value="SGNH hydrolase"/>
    <property type="match status" value="1"/>
</dbReference>
<evidence type="ECO:0000256" key="4">
    <source>
        <dbReference type="SAM" id="SignalP"/>
    </source>
</evidence>
<evidence type="ECO:0000256" key="3">
    <source>
        <dbReference type="SAM" id="MobiDB-lite"/>
    </source>
</evidence>
<proteinExistence type="predicted"/>
<comment type="caution">
    <text evidence="7">The sequence shown here is derived from an EMBL/GenBank/DDBJ whole genome shotgun (WGS) entry which is preliminary data.</text>
</comment>
<dbReference type="Gene3D" id="3.40.50.1110">
    <property type="entry name" value="SGNH hydrolase"/>
    <property type="match status" value="1"/>
</dbReference>
<dbReference type="SUPFAM" id="SSF53955">
    <property type="entry name" value="Lysozyme-like"/>
    <property type="match status" value="1"/>
</dbReference>
<feature type="region of interest" description="Disordered" evidence="3">
    <location>
        <begin position="1037"/>
        <end position="1065"/>
    </location>
</feature>
<dbReference type="GO" id="GO:0016788">
    <property type="term" value="F:hydrolase activity, acting on ester bonds"/>
    <property type="evidence" value="ECO:0007669"/>
    <property type="project" value="InterPro"/>
</dbReference>
<feature type="active site" description="Nucleophile" evidence="1">
    <location>
        <position position="1036"/>
    </location>
</feature>
<dbReference type="SUPFAM" id="SSF63829">
    <property type="entry name" value="Calcium-dependent phosphotriesterase"/>
    <property type="match status" value="1"/>
</dbReference>
<evidence type="ECO:0000259" key="6">
    <source>
        <dbReference type="Pfam" id="PF25275"/>
    </source>
</evidence>
<dbReference type="OrthoDB" id="5503950at2"/>
<evidence type="ECO:0000313" key="10">
    <source>
        <dbReference type="Proteomes" id="UP000275024"/>
    </source>
</evidence>
<dbReference type="InterPro" id="IPR006311">
    <property type="entry name" value="TAT_signal"/>
</dbReference>
<keyword evidence="9" id="KW-1185">Reference proteome</keyword>
<feature type="domain" description="Golvesin/Xly CBD-like" evidence="6">
    <location>
        <begin position="924"/>
        <end position="1019"/>
    </location>
</feature>